<proteinExistence type="predicted"/>
<keyword evidence="2" id="KW-1185">Reference proteome</keyword>
<comment type="caution">
    <text evidence="1">The sequence shown here is derived from an EMBL/GenBank/DDBJ whole genome shotgun (WGS) entry which is preliminary data.</text>
</comment>
<evidence type="ECO:0000313" key="1">
    <source>
        <dbReference type="EMBL" id="CAG8818923.1"/>
    </source>
</evidence>
<feature type="non-terminal residue" evidence="1">
    <location>
        <position position="56"/>
    </location>
</feature>
<accession>A0ACA9RZP4</accession>
<gene>
    <name evidence="1" type="ORF">RPERSI_LOCUS25014</name>
</gene>
<reference evidence="1" key="1">
    <citation type="submission" date="2021-06" db="EMBL/GenBank/DDBJ databases">
        <authorList>
            <person name="Kallberg Y."/>
            <person name="Tangrot J."/>
            <person name="Rosling A."/>
        </authorList>
    </citation>
    <scope>NUCLEOTIDE SEQUENCE</scope>
    <source>
        <strain evidence="1">MA461A</strain>
    </source>
</reference>
<dbReference type="Proteomes" id="UP000789920">
    <property type="component" value="Unassembled WGS sequence"/>
</dbReference>
<name>A0ACA9RZP4_9GLOM</name>
<organism evidence="1 2">
    <name type="scientific">Racocetra persica</name>
    <dbReference type="NCBI Taxonomy" id="160502"/>
    <lineage>
        <taxon>Eukaryota</taxon>
        <taxon>Fungi</taxon>
        <taxon>Fungi incertae sedis</taxon>
        <taxon>Mucoromycota</taxon>
        <taxon>Glomeromycotina</taxon>
        <taxon>Glomeromycetes</taxon>
        <taxon>Diversisporales</taxon>
        <taxon>Gigasporaceae</taxon>
        <taxon>Racocetra</taxon>
    </lineage>
</organism>
<dbReference type="EMBL" id="CAJVQC010081615">
    <property type="protein sequence ID" value="CAG8818923.1"/>
    <property type="molecule type" value="Genomic_DNA"/>
</dbReference>
<feature type="non-terminal residue" evidence="1">
    <location>
        <position position="1"/>
    </location>
</feature>
<sequence length="56" mass="6698">CMDSNPKKRPSIRYVNALITFWIEEIENSDDETNNFRSHKVKPNIEPLKYPDNIYI</sequence>
<evidence type="ECO:0000313" key="2">
    <source>
        <dbReference type="Proteomes" id="UP000789920"/>
    </source>
</evidence>
<protein>
    <submittedName>
        <fullName evidence="1">12110_t:CDS:1</fullName>
    </submittedName>
</protein>